<dbReference type="InterPro" id="IPR039997">
    <property type="entry name" value="TFE"/>
</dbReference>
<dbReference type="STRING" id="1353158.SAMN04488587_1230"/>
<dbReference type="SUPFAM" id="SSF46785">
    <property type="entry name" value="Winged helix' DNA-binding domain"/>
    <property type="match status" value="1"/>
</dbReference>
<reference evidence="7" key="1">
    <citation type="submission" date="2016-10" db="EMBL/GenBank/DDBJ databases">
        <authorList>
            <person name="Varghese N."/>
            <person name="Submissions S."/>
        </authorList>
    </citation>
    <scope>NUCLEOTIDE SEQUENCE [LARGE SCALE GENOMIC DNA]</scope>
    <source>
        <strain evidence="7">SLH 33</strain>
    </source>
</reference>
<dbReference type="InterPro" id="IPR017919">
    <property type="entry name" value="TFIIE/TFIIEa_HTH"/>
</dbReference>
<dbReference type="GO" id="GO:0003677">
    <property type="term" value="F:DNA binding"/>
    <property type="evidence" value="ECO:0007669"/>
    <property type="project" value="UniProtKB-KW"/>
</dbReference>
<keyword evidence="1 4" id="KW-0805">Transcription regulation</keyword>
<dbReference type="PANTHER" id="PTHR13097">
    <property type="entry name" value="TRANSCRIPTION INITIATION FACTOR IIE, ALPHA SUBUNIT"/>
    <property type="match status" value="1"/>
</dbReference>
<dbReference type="InterPro" id="IPR016481">
    <property type="entry name" value="TF_E_archaea"/>
</dbReference>
<organism evidence="6 7">
    <name type="scientific">Methanococcoides vulcani</name>
    <dbReference type="NCBI Taxonomy" id="1353158"/>
    <lineage>
        <taxon>Archaea</taxon>
        <taxon>Methanobacteriati</taxon>
        <taxon>Methanobacteriota</taxon>
        <taxon>Stenosarchaea group</taxon>
        <taxon>Methanomicrobia</taxon>
        <taxon>Methanosarcinales</taxon>
        <taxon>Methanosarcinaceae</taxon>
        <taxon>Methanococcoides</taxon>
    </lineage>
</organism>
<comment type="subunit">
    <text evidence="4">Monomer. Interaction with RNA polymerase subunits RpoF and RpoE is necessary for Tfe stimulatory transcription activity. Able to interact with Tbp and RNA polymerase in the absence of DNA promoter. Interacts both with the preinitiation and elongation complexes.</text>
</comment>
<protein>
    <recommendedName>
        <fullName evidence="4">Transcription factor E</fullName>
        <shortName evidence="4">TFE</shortName>
    </recommendedName>
    <alternativeName>
        <fullName evidence="4">TFIIE subunit alpha homolog</fullName>
    </alternativeName>
    <alternativeName>
        <fullName evidence="4">Transcription initiation factor TFIIE</fullName>
    </alternativeName>
</protein>
<comment type="domain">
    <text evidence="4">The winged helix domain is involved in binding to DNA in the preinitiation complex.</text>
</comment>
<name>A0A1H9ZTB6_9EURY</name>
<gene>
    <name evidence="4" type="primary">tfe</name>
    <name evidence="6" type="ORF">SAMN04488587_1230</name>
</gene>
<dbReference type="PANTHER" id="PTHR13097:SF7">
    <property type="entry name" value="GENERAL TRANSCRIPTION FACTOR IIE SUBUNIT 1"/>
    <property type="match status" value="1"/>
</dbReference>
<evidence type="ECO:0000256" key="1">
    <source>
        <dbReference type="ARBA" id="ARBA00023015"/>
    </source>
</evidence>
<dbReference type="PIRSF" id="PIRSF006373">
    <property type="entry name" value="TF_E_archaea"/>
    <property type="match status" value="1"/>
</dbReference>
<dbReference type="AlphaFoldDB" id="A0A1H9ZTB6"/>
<evidence type="ECO:0000256" key="2">
    <source>
        <dbReference type="ARBA" id="ARBA00023125"/>
    </source>
</evidence>
<proteinExistence type="inferred from homology"/>
<dbReference type="InterPro" id="IPR002853">
    <property type="entry name" value="TFIIE_asu"/>
</dbReference>
<dbReference type="OrthoDB" id="5935at2157"/>
<dbReference type="Proteomes" id="UP000243338">
    <property type="component" value="Unassembled WGS sequence"/>
</dbReference>
<comment type="function">
    <text evidence="4">Transcription factor that plays a role in the activation of archaeal genes transcribed by RNA polymerase. Facilitates transcription initiation by enhancing TATA-box recognition by TATA-box-binding protein (Tbp), and transcription factor B (Tfb) and RNA polymerase recruitment. Not absolutely required for transcription in vitro, but particularly important in cases where Tbp or Tfb function is not optimal. It dynamically alters the nucleic acid-binding properties of RNA polymerases by stabilizing the initiation complex and destabilizing elongation complexes. Seems to translocate with the RNA polymerase following initiation and acts by binding to the non template strand of the transcription bubble in elongation complexes.</text>
</comment>
<keyword evidence="7" id="KW-1185">Reference proteome</keyword>
<dbReference type="HAMAP" id="MF_01909">
    <property type="entry name" value="TFE_arch"/>
    <property type="match status" value="1"/>
</dbReference>
<dbReference type="InterPro" id="IPR036390">
    <property type="entry name" value="WH_DNA-bd_sf"/>
</dbReference>
<sequence length="167" mass="19285">MTDLNDPVVRGYLIQLMGEEGLEMIEKMPAEGEVTDEQIAEATGVMLNIVRRTLFIMNENKLAICRRERDSSSGWLTYLWQLDLSDIESHLAKEKKKLFKNLQLRLESEEDNVFYTCPEGCVRFQFNDASECEFLCPACGEDLMFEDNSPMVEKLTKRLDELKTNNS</sequence>
<evidence type="ECO:0000313" key="6">
    <source>
        <dbReference type="EMBL" id="SES84594.1"/>
    </source>
</evidence>
<dbReference type="GO" id="GO:0006367">
    <property type="term" value="P:transcription initiation at RNA polymerase II promoter"/>
    <property type="evidence" value="ECO:0007669"/>
    <property type="project" value="InterPro"/>
</dbReference>
<dbReference type="InterPro" id="IPR036388">
    <property type="entry name" value="WH-like_DNA-bd_sf"/>
</dbReference>
<dbReference type="GO" id="GO:0006355">
    <property type="term" value="P:regulation of DNA-templated transcription"/>
    <property type="evidence" value="ECO:0007669"/>
    <property type="project" value="InterPro"/>
</dbReference>
<dbReference type="RefSeq" id="WP_091689744.1">
    <property type="nucleotide sequence ID" value="NZ_CAAGSJ010000005.1"/>
</dbReference>
<dbReference type="Gene3D" id="1.10.10.10">
    <property type="entry name" value="Winged helix-like DNA-binding domain superfamily/Winged helix DNA-binding domain"/>
    <property type="match status" value="1"/>
</dbReference>
<accession>A0A1H9ZTB6</accession>
<dbReference type="Pfam" id="PF02002">
    <property type="entry name" value="TFIIE_alpha"/>
    <property type="match status" value="1"/>
</dbReference>
<evidence type="ECO:0000313" key="7">
    <source>
        <dbReference type="Proteomes" id="UP000243338"/>
    </source>
</evidence>
<evidence type="ECO:0000256" key="3">
    <source>
        <dbReference type="ARBA" id="ARBA00023163"/>
    </source>
</evidence>
<comment type="similarity">
    <text evidence="4">Belongs to the TFE family.</text>
</comment>
<keyword evidence="3 4" id="KW-0804">Transcription</keyword>
<dbReference type="InterPro" id="IPR024550">
    <property type="entry name" value="TFIIEa/SarR/Rpc3_HTH_dom"/>
</dbReference>
<dbReference type="EMBL" id="FOHQ01000003">
    <property type="protein sequence ID" value="SES84594.1"/>
    <property type="molecule type" value="Genomic_DNA"/>
</dbReference>
<feature type="domain" description="HTH TFE/IIEalpha-type" evidence="5">
    <location>
        <begin position="5"/>
        <end position="88"/>
    </location>
</feature>
<dbReference type="SMART" id="SM00531">
    <property type="entry name" value="TFIIE"/>
    <property type="match status" value="1"/>
</dbReference>
<evidence type="ECO:0000259" key="5">
    <source>
        <dbReference type="PROSITE" id="PS51344"/>
    </source>
</evidence>
<evidence type="ECO:0000256" key="4">
    <source>
        <dbReference type="HAMAP-Rule" id="MF_01909"/>
    </source>
</evidence>
<keyword evidence="2 4" id="KW-0238">DNA-binding</keyword>
<dbReference type="PROSITE" id="PS51344">
    <property type="entry name" value="HTH_TFE_IIE"/>
    <property type="match status" value="1"/>
</dbReference>